<organism evidence="9 10">
    <name type="scientific">[Clostridium] citroniae WAL-19142</name>
    <dbReference type="NCBI Taxonomy" id="742734"/>
    <lineage>
        <taxon>Bacteria</taxon>
        <taxon>Bacillati</taxon>
        <taxon>Bacillota</taxon>
        <taxon>Clostridia</taxon>
        <taxon>Lachnospirales</taxon>
        <taxon>Lachnospiraceae</taxon>
        <taxon>Enterocloster</taxon>
    </lineage>
</organism>
<dbReference type="Gene3D" id="3.40.47.10">
    <property type="match status" value="1"/>
</dbReference>
<dbReference type="InterPro" id="IPR016039">
    <property type="entry name" value="Thiolase-like"/>
</dbReference>
<gene>
    <name evidence="9" type="ORF">HMPREF9470_02971</name>
</gene>
<dbReference type="GO" id="GO:0003985">
    <property type="term" value="F:acetyl-CoA C-acetyltransferase activity"/>
    <property type="evidence" value="ECO:0007669"/>
    <property type="project" value="UniProtKB-EC"/>
</dbReference>
<dbReference type="PANTHER" id="PTHR18919">
    <property type="entry name" value="ACETYL-COA C-ACYLTRANSFERASE"/>
    <property type="match status" value="1"/>
</dbReference>
<dbReference type="CDD" id="cd00751">
    <property type="entry name" value="thiolase"/>
    <property type="match status" value="1"/>
</dbReference>
<sequence length="396" mass="42378">MDHVFVLGGLRSYIGIRNSAYRHIPAECLGAAVLKGLIRQCGCDGYAPGAVDPGVISPGTISPGDIDMVICGNSAGSGGNITRLMALEAGLDQSVPAFTVDQQCASSLEAITTAAAMIESGLCHLVIAGGFESTSTQPLRSYHPNHPDYRDTTPYTTAKFVPGPHREDVMLQGAERTAAHYRVDKQDLDRWVLESHRRALMARQSRILSDIIFPVFGLERDEGIRPRMSQKLLDKLPPVLQDGRSLNAANACTMNDGAAFVVLCSDQYLARHGLTARCRILDACSIGTNPLMSPVSAVSSIENLLKRTGISMDEIGCIECNEAFAVIDVLFERAYPGTFSRYNQFGGALAYGHPYGASGAIIFLHLVKAMERTGSQKGICSVAAAGGIGTALMLER</sequence>
<evidence type="ECO:0000256" key="5">
    <source>
        <dbReference type="ARBA" id="ARBA00030755"/>
    </source>
</evidence>
<dbReference type="InterPro" id="IPR020613">
    <property type="entry name" value="Thiolase_CS"/>
</dbReference>
<evidence type="ECO:0000256" key="4">
    <source>
        <dbReference type="ARBA" id="ARBA00023315"/>
    </source>
</evidence>
<reference evidence="9 10" key="1">
    <citation type="submission" date="2011-04" db="EMBL/GenBank/DDBJ databases">
        <title>The Genome Sequence of Clostridium citroniae WAL-19142.</title>
        <authorList>
            <consortium name="The Broad Institute Genome Sequencing Platform"/>
            <person name="Earl A."/>
            <person name="Ward D."/>
            <person name="Feldgarden M."/>
            <person name="Gevers D."/>
            <person name="Warren Y.A."/>
            <person name="Tyrrell K.L."/>
            <person name="Citron D.M."/>
            <person name="Goldstein E.J."/>
            <person name="Daigneault M."/>
            <person name="Allen-Vercoe E."/>
            <person name="Young S.K."/>
            <person name="Zeng Q."/>
            <person name="Gargeya S."/>
            <person name="Fitzgerald M."/>
            <person name="Haas B."/>
            <person name="Abouelleil A."/>
            <person name="Alvarado L."/>
            <person name="Arachchi H.M."/>
            <person name="Berlin A."/>
            <person name="Brown A."/>
            <person name="Chapman S.B."/>
            <person name="Chen Z."/>
            <person name="Dunbar C."/>
            <person name="Freedman E."/>
            <person name="Gearin G."/>
            <person name="Gellesch M."/>
            <person name="Goldberg J."/>
            <person name="Griggs A."/>
            <person name="Gujja S."/>
            <person name="Heilman E.R."/>
            <person name="Heiman D."/>
            <person name="Howarth C."/>
            <person name="Larson L."/>
            <person name="Lui A."/>
            <person name="MacDonald P.J."/>
            <person name="Mehta T."/>
            <person name="Montmayeur A."/>
            <person name="Murphy C."/>
            <person name="Neiman D."/>
            <person name="Pearson M."/>
            <person name="Priest M."/>
            <person name="Roberts A."/>
            <person name="Saif S."/>
            <person name="Shea T."/>
            <person name="Shenoy N."/>
            <person name="Sisk P."/>
            <person name="Stolte C."/>
            <person name="Sykes S."/>
            <person name="White J."/>
            <person name="Yandava C."/>
            <person name="Wortman J."/>
            <person name="Nusbaum C."/>
            <person name="Birren B."/>
        </authorList>
    </citation>
    <scope>NUCLEOTIDE SEQUENCE [LARGE SCALE GENOMIC DNA]</scope>
    <source>
        <strain evidence="9 10">WAL-19142</strain>
    </source>
</reference>
<name>A0A0J9C0V3_9FIRM</name>
<dbReference type="Pfam" id="PF02803">
    <property type="entry name" value="Thiolase_C"/>
    <property type="match status" value="1"/>
</dbReference>
<comment type="caution">
    <text evidence="9">The sequence shown here is derived from an EMBL/GenBank/DDBJ whole genome shotgun (WGS) entry which is preliminary data.</text>
</comment>
<dbReference type="PROSITE" id="PS00737">
    <property type="entry name" value="THIOLASE_2"/>
    <property type="match status" value="1"/>
</dbReference>
<evidence type="ECO:0000256" key="1">
    <source>
        <dbReference type="ARBA" id="ARBA00010982"/>
    </source>
</evidence>
<dbReference type="EC" id="2.3.1.9" evidence="2"/>
<keyword evidence="3 6" id="KW-0808">Transferase</keyword>
<dbReference type="EMBL" id="ADLK01000022">
    <property type="protein sequence ID" value="KMW18867.1"/>
    <property type="molecule type" value="Genomic_DNA"/>
</dbReference>
<dbReference type="InterPro" id="IPR020616">
    <property type="entry name" value="Thiolase_N"/>
</dbReference>
<dbReference type="GeneID" id="93163468"/>
<dbReference type="OrthoDB" id="9764892at2"/>
<evidence type="ECO:0000256" key="2">
    <source>
        <dbReference type="ARBA" id="ARBA00012705"/>
    </source>
</evidence>
<dbReference type="PIRSF" id="PIRSF000429">
    <property type="entry name" value="Ac-CoA_Ac_transf"/>
    <property type="match status" value="1"/>
</dbReference>
<dbReference type="InterPro" id="IPR002155">
    <property type="entry name" value="Thiolase"/>
</dbReference>
<evidence type="ECO:0000259" key="8">
    <source>
        <dbReference type="Pfam" id="PF02803"/>
    </source>
</evidence>
<dbReference type="NCBIfam" id="TIGR01930">
    <property type="entry name" value="AcCoA-C-Actrans"/>
    <property type="match status" value="1"/>
</dbReference>
<evidence type="ECO:0000256" key="6">
    <source>
        <dbReference type="RuleBase" id="RU003557"/>
    </source>
</evidence>
<dbReference type="AlphaFoldDB" id="A0A0J9C0V3"/>
<proteinExistence type="inferred from homology"/>
<feature type="domain" description="Thiolase N-terminal" evidence="7">
    <location>
        <begin position="55"/>
        <end position="266"/>
    </location>
</feature>
<evidence type="ECO:0000256" key="3">
    <source>
        <dbReference type="ARBA" id="ARBA00022679"/>
    </source>
</evidence>
<feature type="domain" description="Thiolase C-terminal" evidence="8">
    <location>
        <begin position="277"/>
        <end position="396"/>
    </location>
</feature>
<dbReference type="InterPro" id="IPR020617">
    <property type="entry name" value="Thiolase_C"/>
</dbReference>
<evidence type="ECO:0000313" key="10">
    <source>
        <dbReference type="Proteomes" id="UP000037392"/>
    </source>
</evidence>
<keyword evidence="4 6" id="KW-0012">Acyltransferase</keyword>
<dbReference type="RefSeq" id="WP_007871674.1">
    <property type="nucleotide sequence ID" value="NZ_KQ235878.1"/>
</dbReference>
<protein>
    <recommendedName>
        <fullName evidence="2">acetyl-CoA C-acetyltransferase</fullName>
        <ecNumber evidence="2">2.3.1.9</ecNumber>
    </recommendedName>
    <alternativeName>
        <fullName evidence="5">Acetoacetyl-CoA thiolase</fullName>
    </alternativeName>
</protein>
<dbReference type="SUPFAM" id="SSF53901">
    <property type="entry name" value="Thiolase-like"/>
    <property type="match status" value="2"/>
</dbReference>
<dbReference type="PATRIC" id="fig|742734.4.peg.3180"/>
<accession>A0A0J9C0V3</accession>
<evidence type="ECO:0000313" key="9">
    <source>
        <dbReference type="EMBL" id="KMW18867.1"/>
    </source>
</evidence>
<dbReference type="Pfam" id="PF00108">
    <property type="entry name" value="Thiolase_N"/>
    <property type="match status" value="1"/>
</dbReference>
<comment type="similarity">
    <text evidence="1 6">Belongs to the thiolase-like superfamily. Thiolase family.</text>
</comment>
<dbReference type="Proteomes" id="UP000037392">
    <property type="component" value="Unassembled WGS sequence"/>
</dbReference>
<dbReference type="PANTHER" id="PTHR18919:SF107">
    <property type="entry name" value="ACETYL-COA ACETYLTRANSFERASE, CYTOSOLIC"/>
    <property type="match status" value="1"/>
</dbReference>
<evidence type="ECO:0000259" key="7">
    <source>
        <dbReference type="Pfam" id="PF00108"/>
    </source>
</evidence>